<organism evidence="1 2">
    <name type="scientific">Colocasia esculenta</name>
    <name type="common">Wild taro</name>
    <name type="synonym">Arum esculentum</name>
    <dbReference type="NCBI Taxonomy" id="4460"/>
    <lineage>
        <taxon>Eukaryota</taxon>
        <taxon>Viridiplantae</taxon>
        <taxon>Streptophyta</taxon>
        <taxon>Embryophyta</taxon>
        <taxon>Tracheophyta</taxon>
        <taxon>Spermatophyta</taxon>
        <taxon>Magnoliopsida</taxon>
        <taxon>Liliopsida</taxon>
        <taxon>Araceae</taxon>
        <taxon>Aroideae</taxon>
        <taxon>Colocasieae</taxon>
        <taxon>Colocasia</taxon>
    </lineage>
</organism>
<protein>
    <submittedName>
        <fullName evidence="1">Uncharacterized protein</fullName>
    </submittedName>
</protein>
<sequence length="80" mass="9271">MWGYGIYYGTLEKPSMEGMKEMLMPYKMAISPFLSRYRTLLIPYRARNGPINKGGFTKLGDWFFQGFGEQNLETWSTQAA</sequence>
<proteinExistence type="predicted"/>
<gene>
    <name evidence="1" type="ORF">Taro_018952</name>
</gene>
<evidence type="ECO:0000313" key="1">
    <source>
        <dbReference type="EMBL" id="MQL86418.1"/>
    </source>
</evidence>
<comment type="caution">
    <text evidence="1">The sequence shown here is derived from an EMBL/GenBank/DDBJ whole genome shotgun (WGS) entry which is preliminary data.</text>
</comment>
<reference evidence="1" key="1">
    <citation type="submission" date="2017-07" db="EMBL/GenBank/DDBJ databases">
        <title>Taro Niue Genome Assembly and Annotation.</title>
        <authorList>
            <person name="Atibalentja N."/>
            <person name="Keating K."/>
            <person name="Fields C.J."/>
        </authorList>
    </citation>
    <scope>NUCLEOTIDE SEQUENCE</scope>
    <source>
        <strain evidence="1">Niue_2</strain>
        <tissue evidence="1">Leaf</tissue>
    </source>
</reference>
<dbReference type="AlphaFoldDB" id="A0A843USF4"/>
<accession>A0A843USF4</accession>
<name>A0A843USF4_COLES</name>
<keyword evidence="2" id="KW-1185">Reference proteome</keyword>
<dbReference type="Proteomes" id="UP000652761">
    <property type="component" value="Unassembled WGS sequence"/>
</dbReference>
<evidence type="ECO:0000313" key="2">
    <source>
        <dbReference type="Proteomes" id="UP000652761"/>
    </source>
</evidence>
<dbReference type="EMBL" id="NMUH01000898">
    <property type="protein sequence ID" value="MQL86418.1"/>
    <property type="molecule type" value="Genomic_DNA"/>
</dbReference>